<evidence type="ECO:0000313" key="2">
    <source>
        <dbReference type="Proteomes" id="UP000662373"/>
    </source>
</evidence>
<dbReference type="EMBL" id="JAEHJZ010000001">
    <property type="protein sequence ID" value="MBJ7879206.1"/>
    <property type="molecule type" value="Genomic_DNA"/>
</dbReference>
<comment type="caution">
    <text evidence="1">The sequence shown here is derived from an EMBL/GenBank/DDBJ whole genome shotgun (WGS) entry which is preliminary data.</text>
</comment>
<reference evidence="1 2" key="1">
    <citation type="submission" date="2020-09" db="EMBL/GenBank/DDBJ databases">
        <title>Draft genome of Gelidibacter salicanalis PAMC21136.</title>
        <authorList>
            <person name="Park H."/>
        </authorList>
    </citation>
    <scope>NUCLEOTIDE SEQUENCE [LARGE SCALE GENOMIC DNA]</scope>
    <source>
        <strain evidence="1 2">PAMC21136</strain>
    </source>
</reference>
<keyword evidence="2" id="KW-1185">Reference proteome</keyword>
<evidence type="ECO:0000313" key="1">
    <source>
        <dbReference type="EMBL" id="MBJ7879206.1"/>
    </source>
</evidence>
<dbReference type="Proteomes" id="UP000662373">
    <property type="component" value="Unassembled WGS sequence"/>
</dbReference>
<proteinExistence type="predicted"/>
<gene>
    <name evidence="1" type="ORF">JEM65_00845</name>
</gene>
<dbReference type="AlphaFoldDB" id="A0A934KPQ6"/>
<dbReference type="Gene3D" id="3.10.450.50">
    <property type="match status" value="1"/>
</dbReference>
<accession>A0A934KPQ6</accession>
<protein>
    <submittedName>
        <fullName evidence="1">Uncharacterized protein</fullName>
    </submittedName>
</protein>
<name>A0A934KPQ6_9FLAO</name>
<dbReference type="RefSeq" id="WP_199596651.1">
    <property type="nucleotide sequence ID" value="NZ_JAEHJZ010000001.1"/>
</dbReference>
<sequence length="80" mass="9169">MTKINIPFDCGNLPKREFIKQFNIAFAMENSDFIIDHVSEDIVWIIHGDKRIEGVDGAGVGRTRKNESIILYNAPKDYNE</sequence>
<organism evidence="1 2">
    <name type="scientific">Gelidibacter salicanalis</name>
    <dbReference type="NCBI Taxonomy" id="291193"/>
    <lineage>
        <taxon>Bacteria</taxon>
        <taxon>Pseudomonadati</taxon>
        <taxon>Bacteroidota</taxon>
        <taxon>Flavobacteriia</taxon>
        <taxon>Flavobacteriales</taxon>
        <taxon>Flavobacteriaceae</taxon>
        <taxon>Gelidibacter</taxon>
    </lineage>
</organism>